<dbReference type="Pfam" id="PF26136">
    <property type="entry name" value="SCO6045_C"/>
    <property type="match status" value="1"/>
</dbReference>
<accession>A0A1I4DJ10</accession>
<evidence type="ECO:0000259" key="1">
    <source>
        <dbReference type="Pfam" id="PF26136"/>
    </source>
</evidence>
<dbReference type="InterPro" id="IPR006311">
    <property type="entry name" value="TAT_signal"/>
</dbReference>
<protein>
    <recommendedName>
        <fullName evidence="1">SCO6045-like C-terminal domain-containing protein</fullName>
    </recommendedName>
</protein>
<proteinExistence type="predicted"/>
<name>A0A1I4DJ10_9ACTN</name>
<dbReference type="AlphaFoldDB" id="A0A1I4DJ10"/>
<dbReference type="InterPro" id="IPR058711">
    <property type="entry name" value="SCO6045-like_C"/>
</dbReference>
<dbReference type="PROSITE" id="PS51318">
    <property type="entry name" value="TAT"/>
    <property type="match status" value="1"/>
</dbReference>
<dbReference type="Proteomes" id="UP000198928">
    <property type="component" value="Unassembled WGS sequence"/>
</dbReference>
<dbReference type="EMBL" id="FOSG01000010">
    <property type="protein sequence ID" value="SFK92879.1"/>
    <property type="molecule type" value="Genomic_DNA"/>
</dbReference>
<gene>
    <name evidence="2" type="ORF">SAMN05192584_110118</name>
</gene>
<reference evidence="3" key="1">
    <citation type="submission" date="2016-10" db="EMBL/GenBank/DDBJ databases">
        <authorList>
            <person name="Varghese N."/>
            <person name="Submissions S."/>
        </authorList>
    </citation>
    <scope>NUCLEOTIDE SEQUENCE [LARGE SCALE GENOMIC DNA]</scope>
    <source>
        <strain evidence="3">PL19</strain>
    </source>
</reference>
<evidence type="ECO:0000313" key="3">
    <source>
        <dbReference type="Proteomes" id="UP000198928"/>
    </source>
</evidence>
<keyword evidence="3" id="KW-1185">Reference proteome</keyword>
<organism evidence="2 3">
    <name type="scientific">Streptomyces pini</name>
    <dbReference type="NCBI Taxonomy" id="1520580"/>
    <lineage>
        <taxon>Bacteria</taxon>
        <taxon>Bacillati</taxon>
        <taxon>Actinomycetota</taxon>
        <taxon>Actinomycetes</taxon>
        <taxon>Kitasatosporales</taxon>
        <taxon>Streptomycetaceae</taxon>
        <taxon>Streptomyces</taxon>
    </lineage>
</organism>
<sequence>MPDTDAARRRLAAAQAALLGALVAGGPAPAGFDPARLEVQRRALVAKRAAVIAGIAPELPRILGERYRPAFAAYARGRPMTGGYRPDAMRFVTHLLESDSALTRQQRRRLRRWYRERSGRAPRGWGPAGLLSRLLRRTRPGA</sequence>
<evidence type="ECO:0000313" key="2">
    <source>
        <dbReference type="EMBL" id="SFK92879.1"/>
    </source>
</evidence>
<feature type="domain" description="SCO6045-like C-terminal" evidence="1">
    <location>
        <begin position="12"/>
        <end position="96"/>
    </location>
</feature>